<proteinExistence type="predicted"/>
<feature type="domain" description="HTH merR-type" evidence="2">
    <location>
        <begin position="3"/>
        <end position="72"/>
    </location>
</feature>
<evidence type="ECO:0000259" key="2">
    <source>
        <dbReference type="PROSITE" id="PS50937"/>
    </source>
</evidence>
<dbReference type="SMART" id="SM00422">
    <property type="entry name" value="HTH_MERR"/>
    <property type="match status" value="1"/>
</dbReference>
<dbReference type="InterPro" id="IPR000551">
    <property type="entry name" value="MerR-type_HTH_dom"/>
</dbReference>
<dbReference type="RefSeq" id="WP_155466166.1">
    <property type="nucleotide sequence ID" value="NZ_WNKY01000031.1"/>
</dbReference>
<dbReference type="PANTHER" id="PTHR30204:SF90">
    <property type="entry name" value="HTH-TYPE TRANSCRIPTIONAL ACTIVATOR MTA"/>
    <property type="match status" value="1"/>
</dbReference>
<dbReference type="Pfam" id="PF07739">
    <property type="entry name" value="TipAS"/>
    <property type="match status" value="1"/>
</dbReference>
<reference evidence="3 4" key="1">
    <citation type="submission" date="2019-11" db="EMBL/GenBank/DDBJ databases">
        <title>Type strains purchased from KCTC, JCM and DSMZ.</title>
        <authorList>
            <person name="Lu H."/>
        </authorList>
    </citation>
    <scope>NUCLEOTIDE SEQUENCE [LARGE SCALE GENOMIC DNA]</scope>
    <source>
        <strain evidence="3 4">KCTC 22382</strain>
    </source>
</reference>
<dbReference type="AlphaFoldDB" id="A0A6L6PME5"/>
<accession>A0A6L6PME5</accession>
<protein>
    <submittedName>
        <fullName evidence="3">MerR family transcriptional regulator</fullName>
    </submittedName>
</protein>
<evidence type="ECO:0000313" key="4">
    <source>
        <dbReference type="Proteomes" id="UP000475582"/>
    </source>
</evidence>
<dbReference type="InterPro" id="IPR047057">
    <property type="entry name" value="MerR_fam"/>
</dbReference>
<dbReference type="Gene3D" id="1.10.1660.10">
    <property type="match status" value="1"/>
</dbReference>
<dbReference type="Pfam" id="PF13411">
    <property type="entry name" value="MerR_1"/>
    <property type="match status" value="1"/>
</dbReference>
<dbReference type="CDD" id="cd04788">
    <property type="entry name" value="HTH_NolA-AlbR"/>
    <property type="match status" value="1"/>
</dbReference>
<dbReference type="SUPFAM" id="SSF46955">
    <property type="entry name" value="Putative DNA-binding domain"/>
    <property type="match status" value="1"/>
</dbReference>
<dbReference type="OrthoDB" id="9808480at2"/>
<dbReference type="PRINTS" id="PR00040">
    <property type="entry name" value="HTHMERR"/>
</dbReference>
<evidence type="ECO:0000313" key="3">
    <source>
        <dbReference type="EMBL" id="MTV40300.1"/>
    </source>
</evidence>
<keyword evidence="4" id="KW-1185">Reference proteome</keyword>
<name>A0A6L6PME5_9BURK</name>
<dbReference type="GO" id="GO:0003677">
    <property type="term" value="F:DNA binding"/>
    <property type="evidence" value="ECO:0007669"/>
    <property type="project" value="UniProtKB-KW"/>
</dbReference>
<dbReference type="EMBL" id="WNKY01000031">
    <property type="protein sequence ID" value="MTV40300.1"/>
    <property type="molecule type" value="Genomic_DNA"/>
</dbReference>
<dbReference type="PANTHER" id="PTHR30204">
    <property type="entry name" value="REDOX-CYCLING DRUG-SENSING TRANSCRIPTIONAL ACTIVATOR SOXR"/>
    <property type="match status" value="1"/>
</dbReference>
<dbReference type="PROSITE" id="PS00552">
    <property type="entry name" value="HTH_MERR_1"/>
    <property type="match status" value="1"/>
</dbReference>
<dbReference type="InterPro" id="IPR012925">
    <property type="entry name" value="TipAS_dom"/>
</dbReference>
<organism evidence="3 4">
    <name type="scientific">Duganella radicis</name>
    <dbReference type="NCBI Taxonomy" id="551988"/>
    <lineage>
        <taxon>Bacteria</taxon>
        <taxon>Pseudomonadati</taxon>
        <taxon>Pseudomonadota</taxon>
        <taxon>Betaproteobacteria</taxon>
        <taxon>Burkholderiales</taxon>
        <taxon>Oxalobacteraceae</taxon>
        <taxon>Telluria group</taxon>
        <taxon>Duganella</taxon>
    </lineage>
</organism>
<keyword evidence="1" id="KW-0238">DNA-binding</keyword>
<gene>
    <name evidence="3" type="ORF">GM676_22300</name>
</gene>
<dbReference type="PROSITE" id="PS50937">
    <property type="entry name" value="HTH_MERR_2"/>
    <property type="match status" value="1"/>
</dbReference>
<dbReference type="GO" id="GO:0003700">
    <property type="term" value="F:DNA-binding transcription factor activity"/>
    <property type="evidence" value="ECO:0007669"/>
    <property type="project" value="InterPro"/>
</dbReference>
<sequence>MTALKIGELAARSGLTVRALHHYDSIGLLTPSARADSGYRLYSRDDVARLHQIQALRKFGMSLADIGTFLASPDAPFADIVAQQIDALNRQITQATTLREQLSQLQKQMSGGDKPALEDWLSTLEHMHLYEQYFSQDELRRLPFWQRDARRNQAWGTLVREVHEAMAHKLPTADPRAGALAQRWMRMLEQDTGGDPEFAWRMTSMLEQEDSAQRLTRITPELKQYVGEAFSEYRLALYAKYLNAEEVQHMREHGGRHFREWMELIVAVHKHIASGAPASDPTSQALACEWLRLFRLRVGDDPATLARIRTAHEREPALLQGTWVSAAMLDYIRAAAS</sequence>
<dbReference type="InterPro" id="IPR009061">
    <property type="entry name" value="DNA-bd_dom_put_sf"/>
</dbReference>
<dbReference type="Proteomes" id="UP000475582">
    <property type="component" value="Unassembled WGS sequence"/>
</dbReference>
<comment type="caution">
    <text evidence="3">The sequence shown here is derived from an EMBL/GenBank/DDBJ whole genome shotgun (WGS) entry which is preliminary data.</text>
</comment>
<evidence type="ECO:0000256" key="1">
    <source>
        <dbReference type="ARBA" id="ARBA00023125"/>
    </source>
</evidence>